<dbReference type="Proteomes" id="UP001164506">
    <property type="component" value="Chromosome"/>
</dbReference>
<evidence type="ECO:0000256" key="2">
    <source>
        <dbReference type="SAM" id="SignalP"/>
    </source>
</evidence>
<dbReference type="GeneID" id="95600473"/>
<sequence>MRRIRRAAVAIAVIVLGATGCGKSDTGAETTTTPVPAPPRPKGTGPFTKEFVRTDLEGSAANAGVPANDHEYARPFEEAPAGSPPSCAVAFRGIGDKKAPLDFEDFKAVVGELRERDWQQSGGLRERENLDGVIGDAVASLKQRGWSVTAQYGIAVDGETSAITLTAYDQACMKRTGAG</sequence>
<dbReference type="RefSeq" id="WP_267258776.1">
    <property type="nucleotide sequence ID" value="NZ_CP084204.1"/>
</dbReference>
<evidence type="ECO:0000313" key="3">
    <source>
        <dbReference type="EMBL" id="UZX21674.1"/>
    </source>
</evidence>
<evidence type="ECO:0000256" key="1">
    <source>
        <dbReference type="SAM" id="MobiDB-lite"/>
    </source>
</evidence>
<evidence type="ECO:0008006" key="5">
    <source>
        <dbReference type="Google" id="ProtNLM"/>
    </source>
</evidence>
<feature type="region of interest" description="Disordered" evidence="1">
    <location>
        <begin position="22"/>
        <end position="45"/>
    </location>
</feature>
<keyword evidence="2" id="KW-0732">Signal</keyword>
<keyword evidence="4" id="KW-1185">Reference proteome</keyword>
<evidence type="ECO:0000313" key="4">
    <source>
        <dbReference type="Proteomes" id="UP001164506"/>
    </source>
</evidence>
<dbReference type="PROSITE" id="PS51257">
    <property type="entry name" value="PROKAR_LIPOPROTEIN"/>
    <property type="match status" value="1"/>
</dbReference>
<reference evidence="3" key="1">
    <citation type="submission" date="2021-09" db="EMBL/GenBank/DDBJ databases">
        <title>Complete genome sequence and metabolic characterization of Streptomyces tanashiensis DSM 731 the producer of antibacterial Kalafungin and diverse secondary metabolites.</title>
        <authorList>
            <person name="Abbasi M.N."/>
            <person name="Anwar M.N."/>
            <person name="Alam K."/>
            <person name="Shoaib M."/>
            <person name="Lin Z."/>
            <person name="Hayat M."/>
            <person name="Ali M.I."/>
            <person name="Malik H.M.T."/>
            <person name="Ahmed I."/>
            <person name="Li A."/>
            <person name="Hailong Wang H."/>
            <person name="Zhang Y."/>
        </authorList>
    </citation>
    <scope>NUCLEOTIDE SEQUENCE</scope>
    <source>
        <strain evidence="3">Kala</strain>
    </source>
</reference>
<gene>
    <name evidence="3" type="ORF">LDH80_13515</name>
</gene>
<proteinExistence type="predicted"/>
<accession>A0ABY6QYX1</accession>
<dbReference type="EMBL" id="CP084204">
    <property type="protein sequence ID" value="UZX21674.1"/>
    <property type="molecule type" value="Genomic_DNA"/>
</dbReference>
<organism evidence="3 4">
    <name type="scientific">Streptomyces tanashiensis</name>
    <dbReference type="NCBI Taxonomy" id="67367"/>
    <lineage>
        <taxon>Bacteria</taxon>
        <taxon>Bacillati</taxon>
        <taxon>Actinomycetota</taxon>
        <taxon>Actinomycetes</taxon>
        <taxon>Kitasatosporales</taxon>
        <taxon>Streptomycetaceae</taxon>
        <taxon>Streptomyces</taxon>
    </lineage>
</organism>
<protein>
    <recommendedName>
        <fullName evidence="5">Lipoprotein</fullName>
    </recommendedName>
</protein>
<name>A0ABY6QYX1_9ACTN</name>
<feature type="chain" id="PRO_5046880240" description="Lipoprotein" evidence="2">
    <location>
        <begin position="24"/>
        <end position="179"/>
    </location>
</feature>
<feature type="signal peptide" evidence="2">
    <location>
        <begin position="1"/>
        <end position="23"/>
    </location>
</feature>